<feature type="compositionally biased region" description="Basic and acidic residues" evidence="1">
    <location>
        <begin position="100"/>
        <end position="112"/>
    </location>
</feature>
<keyword evidence="3" id="KW-1185">Reference proteome</keyword>
<dbReference type="Proteomes" id="UP000319143">
    <property type="component" value="Unassembled WGS sequence"/>
</dbReference>
<proteinExistence type="predicted"/>
<dbReference type="EMBL" id="SJPV01000001">
    <property type="protein sequence ID" value="TWU42628.1"/>
    <property type="molecule type" value="Genomic_DNA"/>
</dbReference>
<reference evidence="2 3" key="1">
    <citation type="submission" date="2019-02" db="EMBL/GenBank/DDBJ databases">
        <title>Deep-cultivation of Planctomycetes and their phenomic and genomic characterization uncovers novel biology.</title>
        <authorList>
            <person name="Wiegand S."/>
            <person name="Jogler M."/>
            <person name="Boedeker C."/>
            <person name="Pinto D."/>
            <person name="Vollmers J."/>
            <person name="Rivas-Marin E."/>
            <person name="Kohn T."/>
            <person name="Peeters S.H."/>
            <person name="Heuer A."/>
            <person name="Rast P."/>
            <person name="Oberbeckmann S."/>
            <person name="Bunk B."/>
            <person name="Jeske O."/>
            <person name="Meyerdierks A."/>
            <person name="Storesund J.E."/>
            <person name="Kallscheuer N."/>
            <person name="Luecker S."/>
            <person name="Lage O.M."/>
            <person name="Pohl T."/>
            <person name="Merkel B.J."/>
            <person name="Hornburger P."/>
            <person name="Mueller R.-W."/>
            <person name="Bruemmer F."/>
            <person name="Labrenz M."/>
            <person name="Spormann A.M."/>
            <person name="Op Den Camp H."/>
            <person name="Overmann J."/>
            <person name="Amann R."/>
            <person name="Jetten M.S.M."/>
            <person name="Mascher T."/>
            <person name="Medema M.H."/>
            <person name="Devos D.P."/>
            <person name="Kaster A.-K."/>
            <person name="Ovreas L."/>
            <person name="Rohde M."/>
            <person name="Galperin M.Y."/>
            <person name="Jogler C."/>
        </authorList>
    </citation>
    <scope>NUCLEOTIDE SEQUENCE [LARGE SCALE GENOMIC DNA]</scope>
    <source>
        <strain evidence="2 3">Poly41</strain>
    </source>
</reference>
<dbReference type="AlphaFoldDB" id="A0A5C6E142"/>
<evidence type="ECO:0000313" key="3">
    <source>
        <dbReference type="Proteomes" id="UP000319143"/>
    </source>
</evidence>
<protein>
    <recommendedName>
        <fullName evidence="4">Transposase C of IS166 homeodomain protein</fullName>
    </recommendedName>
</protein>
<accession>A0A5C6E142</accession>
<evidence type="ECO:0008006" key="4">
    <source>
        <dbReference type="Google" id="ProtNLM"/>
    </source>
</evidence>
<sequence length="155" mass="17781">MQEVSDLRSENADLRQQVRELRCDVGYWKSMHARAVQRHTLTQAELDQSKAEVRQLKAERFGKQSEKKSSKDRSNDLSDPDQPPKPKNRRGQQPGRPAPNRRDYSHLPEREQLIDLPEDAKVCACCGEPLVGLGQSDPCEQIEIETILYRTIDSQ</sequence>
<evidence type="ECO:0000313" key="2">
    <source>
        <dbReference type="EMBL" id="TWU42628.1"/>
    </source>
</evidence>
<evidence type="ECO:0000256" key="1">
    <source>
        <dbReference type="SAM" id="MobiDB-lite"/>
    </source>
</evidence>
<feature type="compositionally biased region" description="Basic and acidic residues" evidence="1">
    <location>
        <begin position="47"/>
        <end position="76"/>
    </location>
</feature>
<organism evidence="2 3">
    <name type="scientific">Novipirellula artificiosorum</name>
    <dbReference type="NCBI Taxonomy" id="2528016"/>
    <lineage>
        <taxon>Bacteria</taxon>
        <taxon>Pseudomonadati</taxon>
        <taxon>Planctomycetota</taxon>
        <taxon>Planctomycetia</taxon>
        <taxon>Pirellulales</taxon>
        <taxon>Pirellulaceae</taxon>
        <taxon>Novipirellula</taxon>
    </lineage>
</organism>
<comment type="caution">
    <text evidence="2">The sequence shown here is derived from an EMBL/GenBank/DDBJ whole genome shotgun (WGS) entry which is preliminary data.</text>
</comment>
<feature type="region of interest" description="Disordered" evidence="1">
    <location>
        <begin position="39"/>
        <end position="112"/>
    </location>
</feature>
<name>A0A5C6E142_9BACT</name>
<gene>
    <name evidence="2" type="ORF">Poly41_09270</name>
</gene>